<gene>
    <name evidence="2" type="ORF">F0A17_05650</name>
</gene>
<evidence type="ECO:0000313" key="3">
    <source>
        <dbReference type="Proteomes" id="UP000486760"/>
    </source>
</evidence>
<dbReference type="RefSeq" id="WP_149327366.1">
    <property type="nucleotide sequence ID" value="NZ_VTPY01000002.1"/>
</dbReference>
<organism evidence="2 3">
    <name type="scientific">Billgrantia pellis</name>
    <dbReference type="NCBI Taxonomy" id="2606936"/>
    <lineage>
        <taxon>Bacteria</taxon>
        <taxon>Pseudomonadati</taxon>
        <taxon>Pseudomonadota</taxon>
        <taxon>Gammaproteobacteria</taxon>
        <taxon>Oceanospirillales</taxon>
        <taxon>Halomonadaceae</taxon>
        <taxon>Billgrantia</taxon>
    </lineage>
</organism>
<comment type="caution">
    <text evidence="2">The sequence shown here is derived from an EMBL/GenBank/DDBJ whole genome shotgun (WGS) entry which is preliminary data.</text>
</comment>
<keyword evidence="3" id="KW-1185">Reference proteome</keyword>
<proteinExistence type="predicted"/>
<dbReference type="Gene3D" id="3.30.1330.40">
    <property type="entry name" value="RutC-like"/>
    <property type="match status" value="1"/>
</dbReference>
<sequence length="152" mass="16919">MHRFLNDPTLAVPVFPGSHIAMDGHYLFLSGLTVSDIQGGEAVLGDIAEETRWVMRRLSRMLEYAGASMAEVVRVDIHLTNLDTIHTMDAAYAEFFENHSYPARTCTESSRLSGGANVEITLMARQPAEPAFRHDTQRDETRANGRDESHAT</sequence>
<evidence type="ECO:0000313" key="2">
    <source>
        <dbReference type="EMBL" id="KAA0013828.1"/>
    </source>
</evidence>
<dbReference type="SUPFAM" id="SSF55298">
    <property type="entry name" value="YjgF-like"/>
    <property type="match status" value="1"/>
</dbReference>
<accession>A0A7V7G285</accession>
<dbReference type="GO" id="GO:0005829">
    <property type="term" value="C:cytosol"/>
    <property type="evidence" value="ECO:0007669"/>
    <property type="project" value="TreeGrafter"/>
</dbReference>
<reference evidence="2 3" key="1">
    <citation type="submission" date="2019-08" db="EMBL/GenBank/DDBJ databases">
        <title>Bioinformatics analysis of the strain L3 and L5.</title>
        <authorList>
            <person name="Li X."/>
        </authorList>
    </citation>
    <scope>NUCLEOTIDE SEQUENCE [LARGE SCALE GENOMIC DNA]</scope>
    <source>
        <strain evidence="2 3">L5</strain>
    </source>
</reference>
<evidence type="ECO:0000256" key="1">
    <source>
        <dbReference type="SAM" id="MobiDB-lite"/>
    </source>
</evidence>
<dbReference type="PANTHER" id="PTHR11803:SF39">
    <property type="entry name" value="2-IMINOBUTANOATE_2-IMINOPROPANOATE DEAMINASE"/>
    <property type="match status" value="1"/>
</dbReference>
<dbReference type="Pfam" id="PF01042">
    <property type="entry name" value="Ribonuc_L-PSP"/>
    <property type="match status" value="1"/>
</dbReference>
<name>A0A7V7G285_9GAMM</name>
<feature type="compositionally biased region" description="Basic and acidic residues" evidence="1">
    <location>
        <begin position="131"/>
        <end position="152"/>
    </location>
</feature>
<dbReference type="AlphaFoldDB" id="A0A7V7G285"/>
<dbReference type="CDD" id="cd00448">
    <property type="entry name" value="YjgF_YER057c_UK114_family"/>
    <property type="match status" value="1"/>
</dbReference>
<protein>
    <submittedName>
        <fullName evidence="2">RidA family protein</fullName>
    </submittedName>
</protein>
<dbReference type="EMBL" id="VTPY01000002">
    <property type="protein sequence ID" value="KAA0013828.1"/>
    <property type="molecule type" value="Genomic_DNA"/>
</dbReference>
<dbReference type="InterPro" id="IPR035959">
    <property type="entry name" value="RutC-like_sf"/>
</dbReference>
<dbReference type="Proteomes" id="UP000486760">
    <property type="component" value="Unassembled WGS sequence"/>
</dbReference>
<dbReference type="PANTHER" id="PTHR11803">
    <property type="entry name" value="2-IMINOBUTANOATE/2-IMINOPROPANOATE DEAMINASE RIDA"/>
    <property type="match status" value="1"/>
</dbReference>
<dbReference type="GO" id="GO:0019239">
    <property type="term" value="F:deaminase activity"/>
    <property type="evidence" value="ECO:0007669"/>
    <property type="project" value="TreeGrafter"/>
</dbReference>
<dbReference type="InterPro" id="IPR006175">
    <property type="entry name" value="YjgF/YER057c/UK114"/>
</dbReference>
<feature type="region of interest" description="Disordered" evidence="1">
    <location>
        <begin position="125"/>
        <end position="152"/>
    </location>
</feature>